<dbReference type="OrthoDB" id="5869954at2759"/>
<evidence type="ECO:0008006" key="4">
    <source>
        <dbReference type="Google" id="ProtNLM"/>
    </source>
</evidence>
<keyword evidence="1" id="KW-0472">Membrane</keyword>
<name>A0A2G5V8F9_9PELO</name>
<evidence type="ECO:0000313" key="2">
    <source>
        <dbReference type="EMBL" id="PIC48063.1"/>
    </source>
</evidence>
<dbReference type="Proteomes" id="UP000230233">
    <property type="component" value="Chromosome II"/>
</dbReference>
<gene>
    <name evidence="2" type="primary">Cnig_chr_II.g7181</name>
    <name evidence="2" type="ORF">B9Z55_007181</name>
</gene>
<proteinExistence type="predicted"/>
<sequence length="380" mass="44575">MYQNNKLGYIRYFMLAYQIACFMADVHVNFLMQVIPLYPIFGGFIVGVLAEWFDMSLHFAMMTIVFIVIVQLELLNICFERKHQAIANTLNTHVLPVWFRLYLLMYQNSKLGYIRYFMLAYQIACFLTDVHLTLLMQPVPLYPMFGGFIVGVLAEWFDMSVHFSMMGVVFIVIIQLELLNICFERKHQAIANTLRTHILPVWFRMPCYFACVACPIGCCIWFHAVRLSKDEQWDLIRKDWPQYISDFQNLSHFDVYKKTWWFVFLLIITVLGGLFLIFLFVVFILDILRMMVALKLKISASRFQKHKEAIQSLLVQFATSSFCLAPPCCLAVIILLELEQAQLLTELCILWFATHSSANTVSLLIFFPPYRNFILKQLRM</sequence>
<dbReference type="InterPro" id="IPR019429">
    <property type="entry name" value="7TM_GPCR_serpentine_rcpt_Sri"/>
</dbReference>
<dbReference type="AlphaFoldDB" id="A0A2G5V8F9"/>
<feature type="transmembrane region" description="Helical" evidence="1">
    <location>
        <begin position="203"/>
        <end position="224"/>
    </location>
</feature>
<feature type="transmembrane region" description="Helical" evidence="1">
    <location>
        <begin position="309"/>
        <end position="336"/>
    </location>
</feature>
<evidence type="ECO:0000313" key="3">
    <source>
        <dbReference type="Proteomes" id="UP000230233"/>
    </source>
</evidence>
<keyword evidence="1" id="KW-1133">Transmembrane helix</keyword>
<comment type="caution">
    <text evidence="2">The sequence shown here is derived from an EMBL/GenBank/DDBJ whole genome shotgun (WGS) entry which is preliminary data.</text>
</comment>
<feature type="transmembrane region" description="Helical" evidence="1">
    <location>
        <begin position="12"/>
        <end position="35"/>
    </location>
</feature>
<keyword evidence="3" id="KW-1185">Reference proteome</keyword>
<feature type="transmembrane region" description="Helical" evidence="1">
    <location>
        <begin position="90"/>
        <end position="107"/>
    </location>
</feature>
<dbReference type="PANTHER" id="PTHR45830:SF3">
    <property type="entry name" value="G PROTEIN-COUPLED RECEPTOR-RELATED"/>
    <property type="match status" value="1"/>
</dbReference>
<dbReference type="EMBL" id="PDUG01000002">
    <property type="protein sequence ID" value="PIC48063.1"/>
    <property type="molecule type" value="Genomic_DNA"/>
</dbReference>
<evidence type="ECO:0000256" key="1">
    <source>
        <dbReference type="SAM" id="Phobius"/>
    </source>
</evidence>
<accession>A0A2G5V8F9</accession>
<feature type="transmembrane region" description="Helical" evidence="1">
    <location>
        <begin position="163"/>
        <end position="183"/>
    </location>
</feature>
<dbReference type="PANTHER" id="PTHR45830">
    <property type="entry name" value="SERPENTINE RECEPTOR, CLASS I"/>
    <property type="match status" value="1"/>
</dbReference>
<dbReference type="Pfam" id="PF10327">
    <property type="entry name" value="7TM_GPCR_Sri"/>
    <property type="match status" value="2"/>
</dbReference>
<feature type="transmembrane region" description="Helical" evidence="1">
    <location>
        <begin position="260"/>
        <end position="288"/>
    </location>
</feature>
<feature type="transmembrane region" description="Helical" evidence="1">
    <location>
        <begin position="55"/>
        <end position="78"/>
    </location>
</feature>
<feature type="transmembrane region" description="Helical" evidence="1">
    <location>
        <begin position="348"/>
        <end position="370"/>
    </location>
</feature>
<protein>
    <recommendedName>
        <fullName evidence="4">G-protein coupled receptors family 1 profile domain-containing protein</fullName>
    </recommendedName>
</protein>
<reference evidence="3" key="1">
    <citation type="submission" date="2017-10" db="EMBL/GenBank/DDBJ databases">
        <title>Rapid genome shrinkage in a self-fertile nematode reveals novel sperm competition proteins.</title>
        <authorList>
            <person name="Yin D."/>
            <person name="Schwarz E.M."/>
            <person name="Thomas C.G."/>
            <person name="Felde R.L."/>
            <person name="Korf I.F."/>
            <person name="Cutter A.D."/>
            <person name="Schartner C.M."/>
            <person name="Ralston E.J."/>
            <person name="Meyer B.J."/>
            <person name="Haag E.S."/>
        </authorList>
    </citation>
    <scope>NUCLEOTIDE SEQUENCE [LARGE SCALE GENOMIC DNA]</scope>
    <source>
        <strain evidence="3">JU1422</strain>
    </source>
</reference>
<organism evidence="2 3">
    <name type="scientific">Caenorhabditis nigoni</name>
    <dbReference type="NCBI Taxonomy" id="1611254"/>
    <lineage>
        <taxon>Eukaryota</taxon>
        <taxon>Metazoa</taxon>
        <taxon>Ecdysozoa</taxon>
        <taxon>Nematoda</taxon>
        <taxon>Chromadorea</taxon>
        <taxon>Rhabditida</taxon>
        <taxon>Rhabditina</taxon>
        <taxon>Rhabditomorpha</taxon>
        <taxon>Rhabditoidea</taxon>
        <taxon>Rhabditidae</taxon>
        <taxon>Peloderinae</taxon>
        <taxon>Caenorhabditis</taxon>
    </lineage>
</organism>
<keyword evidence="1" id="KW-0812">Transmembrane</keyword>
<feature type="transmembrane region" description="Helical" evidence="1">
    <location>
        <begin position="113"/>
        <end position="132"/>
    </location>
</feature>